<reference evidence="1 2" key="1">
    <citation type="submission" date="2019-07" db="EMBL/GenBank/DDBJ databases">
        <title>R&amp;d 2014.</title>
        <authorList>
            <person name="Klenk H.-P."/>
        </authorList>
    </citation>
    <scope>NUCLEOTIDE SEQUENCE [LARGE SCALE GENOMIC DNA]</scope>
    <source>
        <strain evidence="1 2">DSM 43868</strain>
    </source>
</reference>
<sequence length="72" mass="7935">MHRLDVSAAGPDGGQVGGARLGEALRVQRWDAGRLPRGPVRHHLRVEGHVQLSYPPVVTDIVSMPRRNRLPL</sequence>
<dbReference type="AlphaFoldDB" id="A0A562IGW5"/>
<gene>
    <name evidence="1" type="ORF">JD77_05087</name>
</gene>
<name>A0A562IGW5_MICOL</name>
<organism evidence="1 2">
    <name type="scientific">Micromonospora olivasterospora</name>
    <dbReference type="NCBI Taxonomy" id="1880"/>
    <lineage>
        <taxon>Bacteria</taxon>
        <taxon>Bacillati</taxon>
        <taxon>Actinomycetota</taxon>
        <taxon>Actinomycetes</taxon>
        <taxon>Micromonosporales</taxon>
        <taxon>Micromonosporaceae</taxon>
        <taxon>Micromonospora</taxon>
    </lineage>
</organism>
<accession>A0A562IGW5</accession>
<dbReference type="EMBL" id="VLKE01000001">
    <property type="protein sequence ID" value="TWH70068.1"/>
    <property type="molecule type" value="Genomic_DNA"/>
</dbReference>
<proteinExistence type="predicted"/>
<keyword evidence="2" id="KW-1185">Reference proteome</keyword>
<evidence type="ECO:0000313" key="2">
    <source>
        <dbReference type="Proteomes" id="UP000319825"/>
    </source>
</evidence>
<evidence type="ECO:0000313" key="1">
    <source>
        <dbReference type="EMBL" id="TWH70068.1"/>
    </source>
</evidence>
<dbReference type="Proteomes" id="UP000319825">
    <property type="component" value="Unassembled WGS sequence"/>
</dbReference>
<comment type="caution">
    <text evidence="1">The sequence shown here is derived from an EMBL/GenBank/DDBJ whole genome shotgun (WGS) entry which is preliminary data.</text>
</comment>
<protein>
    <submittedName>
        <fullName evidence="1">Uncharacterized protein</fullName>
    </submittedName>
</protein>